<feature type="chain" id="PRO_5038669429" description="Lipoprotein" evidence="2">
    <location>
        <begin position="21"/>
        <end position="205"/>
    </location>
</feature>
<comment type="caution">
    <text evidence="3">The sequence shown here is derived from an EMBL/GenBank/DDBJ whole genome shotgun (WGS) entry which is preliminary data.</text>
</comment>
<feature type="region of interest" description="Disordered" evidence="1">
    <location>
        <begin position="26"/>
        <end position="54"/>
    </location>
</feature>
<evidence type="ECO:0000313" key="4">
    <source>
        <dbReference type="Proteomes" id="UP000616114"/>
    </source>
</evidence>
<dbReference type="AlphaFoldDB" id="A0A8J2TXZ0"/>
<feature type="signal peptide" evidence="2">
    <location>
        <begin position="1"/>
        <end position="20"/>
    </location>
</feature>
<name>A0A8J2TXZ0_9MICO</name>
<accession>A0A8J2TXZ0</accession>
<evidence type="ECO:0008006" key="5">
    <source>
        <dbReference type="Google" id="ProtNLM"/>
    </source>
</evidence>
<protein>
    <recommendedName>
        <fullName evidence="5">Lipoprotein</fullName>
    </recommendedName>
</protein>
<proteinExistence type="predicted"/>
<gene>
    <name evidence="3" type="ORF">GCM10011333_15630</name>
</gene>
<organism evidence="3 4">
    <name type="scientific">Sediminivirga luteola</name>
    <dbReference type="NCBI Taxonomy" id="1774748"/>
    <lineage>
        <taxon>Bacteria</taxon>
        <taxon>Bacillati</taxon>
        <taxon>Actinomycetota</taxon>
        <taxon>Actinomycetes</taxon>
        <taxon>Micrococcales</taxon>
        <taxon>Brevibacteriaceae</taxon>
        <taxon>Sediminivirga</taxon>
    </lineage>
</organism>
<evidence type="ECO:0000313" key="3">
    <source>
        <dbReference type="EMBL" id="GGA13503.1"/>
    </source>
</evidence>
<dbReference type="PROSITE" id="PS51257">
    <property type="entry name" value="PROKAR_LIPOPROTEIN"/>
    <property type="match status" value="1"/>
</dbReference>
<reference evidence="3" key="1">
    <citation type="journal article" date="2014" name="Int. J. Syst. Evol. Microbiol.">
        <title>Complete genome sequence of Corynebacterium casei LMG S-19264T (=DSM 44701T), isolated from a smear-ripened cheese.</title>
        <authorList>
            <consortium name="US DOE Joint Genome Institute (JGI-PGF)"/>
            <person name="Walter F."/>
            <person name="Albersmeier A."/>
            <person name="Kalinowski J."/>
            <person name="Ruckert C."/>
        </authorList>
    </citation>
    <scope>NUCLEOTIDE SEQUENCE</scope>
    <source>
        <strain evidence="3">CGMCC 1.12785</strain>
    </source>
</reference>
<keyword evidence="2" id="KW-0732">Signal</keyword>
<reference evidence="3" key="2">
    <citation type="submission" date="2020-09" db="EMBL/GenBank/DDBJ databases">
        <authorList>
            <person name="Sun Q."/>
            <person name="Zhou Y."/>
        </authorList>
    </citation>
    <scope>NUCLEOTIDE SEQUENCE</scope>
    <source>
        <strain evidence="3">CGMCC 1.12785</strain>
    </source>
</reference>
<sequence>MTMKRMHALAAIAAIGLLLAGCGEDPQVAPESGAEETVQQDENGAGSTGDESGEQSFGAITLLVPEGWTPIEVTGEIEPGDWAAGFMDDAEDPTAFLRVMPESTAPPHADAAANELIAAGQFTDIYGDSFEVTGREPVELDGAEEAYEVRFRYLEGSTEIRGRWWVAADRRSGLVSAVEYAGKDVTDEQFDAFAETIEFDPRQAG</sequence>
<evidence type="ECO:0000256" key="1">
    <source>
        <dbReference type="SAM" id="MobiDB-lite"/>
    </source>
</evidence>
<dbReference type="EMBL" id="BMFY01000005">
    <property type="protein sequence ID" value="GGA13503.1"/>
    <property type="molecule type" value="Genomic_DNA"/>
</dbReference>
<dbReference type="Proteomes" id="UP000616114">
    <property type="component" value="Unassembled WGS sequence"/>
</dbReference>
<evidence type="ECO:0000256" key="2">
    <source>
        <dbReference type="SAM" id="SignalP"/>
    </source>
</evidence>
<keyword evidence="4" id="KW-1185">Reference proteome</keyword>